<dbReference type="SMART" id="SM00353">
    <property type="entry name" value="HLH"/>
    <property type="match status" value="1"/>
</dbReference>
<evidence type="ECO:0000313" key="2">
    <source>
        <dbReference type="Proteomes" id="UP000046393"/>
    </source>
</evidence>
<dbReference type="Proteomes" id="UP000046393">
    <property type="component" value="Unplaced"/>
</dbReference>
<dbReference type="SUPFAM" id="SSF47459">
    <property type="entry name" value="HLH, helix-loop-helix DNA-binding domain"/>
    <property type="match status" value="1"/>
</dbReference>
<dbReference type="PROSITE" id="PS50888">
    <property type="entry name" value="BHLH"/>
    <property type="match status" value="1"/>
</dbReference>
<dbReference type="InterPro" id="IPR050283">
    <property type="entry name" value="E-box_TF_Regulators"/>
</dbReference>
<dbReference type="WBParaSite" id="SMUV_0000818901-mRNA-1">
    <property type="protein sequence ID" value="SMUV_0000818901-mRNA-1"/>
    <property type="gene ID" value="SMUV_0000818901"/>
</dbReference>
<protein>
    <submittedName>
        <fullName evidence="3">BHLH domain-containing protein</fullName>
    </submittedName>
</protein>
<dbReference type="Gene3D" id="4.10.280.10">
    <property type="entry name" value="Helix-loop-helix DNA-binding domain"/>
    <property type="match status" value="1"/>
</dbReference>
<feature type="domain" description="BHLH" evidence="1">
    <location>
        <begin position="61"/>
        <end position="113"/>
    </location>
</feature>
<dbReference type="AlphaFoldDB" id="A0A0N5ATM7"/>
<name>A0A0N5ATM7_9BILA</name>
<dbReference type="InterPro" id="IPR036638">
    <property type="entry name" value="HLH_DNA-bd_sf"/>
</dbReference>
<organism evidence="2 3">
    <name type="scientific">Syphacia muris</name>
    <dbReference type="NCBI Taxonomy" id="451379"/>
    <lineage>
        <taxon>Eukaryota</taxon>
        <taxon>Metazoa</taxon>
        <taxon>Ecdysozoa</taxon>
        <taxon>Nematoda</taxon>
        <taxon>Chromadorea</taxon>
        <taxon>Rhabditida</taxon>
        <taxon>Spirurina</taxon>
        <taxon>Oxyuridomorpha</taxon>
        <taxon>Oxyuroidea</taxon>
        <taxon>Oxyuridae</taxon>
        <taxon>Syphacia</taxon>
    </lineage>
</organism>
<sequence>MYSPSSTSTASSSSITGSTTELNDALLVQQTSTTDSSCLKQFNVHGHQRATETEAADDVVRKRCRSNRKERRRNEEMNIAYACLQRCVPHIPSDQRLPKIKTLRLALRYIQHLQNVLNGSQFHGTFSNEVRPLQLEDFASVAMAEVQARNNYKDRAAREAQMGIPTEDICRKSCRKDYAVRGNVVF</sequence>
<dbReference type="PANTHER" id="PTHR23349">
    <property type="entry name" value="BASIC HELIX-LOOP-HELIX TRANSCRIPTION FACTOR, TWIST"/>
    <property type="match status" value="1"/>
</dbReference>
<dbReference type="GO" id="GO:0000981">
    <property type="term" value="F:DNA-binding transcription factor activity, RNA polymerase II-specific"/>
    <property type="evidence" value="ECO:0007669"/>
    <property type="project" value="TreeGrafter"/>
</dbReference>
<dbReference type="GO" id="GO:0000977">
    <property type="term" value="F:RNA polymerase II transcription regulatory region sequence-specific DNA binding"/>
    <property type="evidence" value="ECO:0007669"/>
    <property type="project" value="TreeGrafter"/>
</dbReference>
<accession>A0A0N5ATM7</accession>
<keyword evidence="2" id="KW-1185">Reference proteome</keyword>
<dbReference type="PANTHER" id="PTHR23349:SF68">
    <property type="entry name" value="FI14601P"/>
    <property type="match status" value="1"/>
</dbReference>
<proteinExistence type="predicted"/>
<dbReference type="Pfam" id="PF00010">
    <property type="entry name" value="HLH"/>
    <property type="match status" value="1"/>
</dbReference>
<dbReference type="STRING" id="451379.A0A0N5ATM7"/>
<dbReference type="GO" id="GO:0032502">
    <property type="term" value="P:developmental process"/>
    <property type="evidence" value="ECO:0007669"/>
    <property type="project" value="TreeGrafter"/>
</dbReference>
<dbReference type="InterPro" id="IPR011598">
    <property type="entry name" value="bHLH_dom"/>
</dbReference>
<dbReference type="GO" id="GO:0046983">
    <property type="term" value="F:protein dimerization activity"/>
    <property type="evidence" value="ECO:0007669"/>
    <property type="project" value="InterPro"/>
</dbReference>
<evidence type="ECO:0000313" key="3">
    <source>
        <dbReference type="WBParaSite" id="SMUV_0000818901-mRNA-1"/>
    </source>
</evidence>
<reference evidence="3" key="1">
    <citation type="submission" date="2017-02" db="UniProtKB">
        <authorList>
            <consortium name="WormBaseParasite"/>
        </authorList>
    </citation>
    <scope>IDENTIFICATION</scope>
</reference>
<evidence type="ECO:0000259" key="1">
    <source>
        <dbReference type="PROSITE" id="PS50888"/>
    </source>
</evidence>